<reference evidence="1" key="1">
    <citation type="submission" date="2021-09" db="EMBL/GenBank/DDBJ databases">
        <authorList>
            <consortium name="AG Swart"/>
            <person name="Singh M."/>
            <person name="Singh A."/>
            <person name="Seah K."/>
            <person name="Emmerich C."/>
        </authorList>
    </citation>
    <scope>NUCLEOTIDE SEQUENCE</scope>
    <source>
        <strain evidence="1">ATCC30299</strain>
    </source>
</reference>
<evidence type="ECO:0000313" key="1">
    <source>
        <dbReference type="EMBL" id="CAG9324175.1"/>
    </source>
</evidence>
<keyword evidence="2" id="KW-1185">Reference proteome</keyword>
<evidence type="ECO:0000313" key="2">
    <source>
        <dbReference type="Proteomes" id="UP001162131"/>
    </source>
</evidence>
<protein>
    <submittedName>
        <fullName evidence="1">Uncharacterized protein</fullName>
    </submittedName>
</protein>
<proteinExistence type="predicted"/>
<name>A0AAU9JA81_9CILI</name>
<comment type="caution">
    <text evidence="1">The sequence shown here is derived from an EMBL/GenBank/DDBJ whole genome shotgun (WGS) entry which is preliminary data.</text>
</comment>
<dbReference type="AlphaFoldDB" id="A0AAU9JA81"/>
<gene>
    <name evidence="1" type="ORF">BSTOLATCC_MIC35195</name>
</gene>
<organism evidence="1 2">
    <name type="scientific">Blepharisma stoltei</name>
    <dbReference type="NCBI Taxonomy" id="1481888"/>
    <lineage>
        <taxon>Eukaryota</taxon>
        <taxon>Sar</taxon>
        <taxon>Alveolata</taxon>
        <taxon>Ciliophora</taxon>
        <taxon>Postciliodesmatophora</taxon>
        <taxon>Heterotrichea</taxon>
        <taxon>Heterotrichida</taxon>
        <taxon>Blepharismidae</taxon>
        <taxon>Blepharisma</taxon>
    </lineage>
</organism>
<sequence>MLYLSLWWQCRVLCTTIQKRFVIFSSISPIRTVNNSLASWFFFIWNYLKITSLKVLFKLEIKVLKGFSMPWVVFIIDRTANNCGIGGVLDNWINDANPSVHFRIWTCRNGILLRFWWGRRN</sequence>
<dbReference type="EMBL" id="CAJZBQ010000035">
    <property type="protein sequence ID" value="CAG9324175.1"/>
    <property type="molecule type" value="Genomic_DNA"/>
</dbReference>
<accession>A0AAU9JA81</accession>
<dbReference type="Proteomes" id="UP001162131">
    <property type="component" value="Unassembled WGS sequence"/>
</dbReference>